<gene>
    <name evidence="1" type="ORF">METZ01_LOCUS319207</name>
</gene>
<accession>A0A382NYZ9</accession>
<dbReference type="EMBL" id="UINC01103739">
    <property type="protein sequence ID" value="SVC66353.1"/>
    <property type="molecule type" value="Genomic_DNA"/>
</dbReference>
<protein>
    <submittedName>
        <fullName evidence="1">Uncharacterized protein</fullName>
    </submittedName>
</protein>
<sequence>VQGSFNAMGESFSISLSVIFAQSDNLCGIFIFSRKSNTQSTKELNEASFSSRYSLNFAILFSIADLLKVKTYGIKTALDKP</sequence>
<evidence type="ECO:0000313" key="1">
    <source>
        <dbReference type="EMBL" id="SVC66353.1"/>
    </source>
</evidence>
<name>A0A382NYZ9_9ZZZZ</name>
<proteinExistence type="predicted"/>
<feature type="non-terminal residue" evidence="1">
    <location>
        <position position="1"/>
    </location>
</feature>
<organism evidence="1">
    <name type="scientific">marine metagenome</name>
    <dbReference type="NCBI Taxonomy" id="408172"/>
    <lineage>
        <taxon>unclassified sequences</taxon>
        <taxon>metagenomes</taxon>
        <taxon>ecological metagenomes</taxon>
    </lineage>
</organism>
<dbReference type="AlphaFoldDB" id="A0A382NYZ9"/>
<reference evidence="1" key="1">
    <citation type="submission" date="2018-05" db="EMBL/GenBank/DDBJ databases">
        <authorList>
            <person name="Lanie J.A."/>
            <person name="Ng W.-L."/>
            <person name="Kazmierczak K.M."/>
            <person name="Andrzejewski T.M."/>
            <person name="Davidsen T.M."/>
            <person name="Wayne K.J."/>
            <person name="Tettelin H."/>
            <person name="Glass J.I."/>
            <person name="Rusch D."/>
            <person name="Podicherti R."/>
            <person name="Tsui H.-C.T."/>
            <person name="Winkler M.E."/>
        </authorList>
    </citation>
    <scope>NUCLEOTIDE SEQUENCE</scope>
</reference>